<dbReference type="RefSeq" id="WP_115579156.1">
    <property type="nucleotide sequence ID" value="NZ_NXLX01000011.1"/>
</dbReference>
<dbReference type="InterPro" id="IPR007197">
    <property type="entry name" value="rSAM"/>
</dbReference>
<comment type="cofactor">
    <cofactor evidence="13 14">
        <name>[4Fe-4S] cluster</name>
        <dbReference type="ChEBI" id="CHEBI:49883"/>
    </cofactor>
    <text evidence="13 14">Binds 1 [4Fe-4S] cluster. The cluster is coordinated with 3 cysteines and an exchangeable S-adenosyl-L-methionine.</text>
</comment>
<dbReference type="SFLD" id="SFLDS00029">
    <property type="entry name" value="Radical_SAM"/>
    <property type="match status" value="1"/>
</dbReference>
<dbReference type="SFLD" id="SFLDG01060">
    <property type="entry name" value="BATS_domain_containing"/>
    <property type="match status" value="1"/>
</dbReference>
<keyword evidence="17" id="KW-1185">Reference proteome</keyword>
<dbReference type="EMBL" id="NXLX01000011">
    <property type="protein sequence ID" value="RDU73266.1"/>
    <property type="molecule type" value="Genomic_DNA"/>
</dbReference>
<accession>A0A3D8J826</accession>
<evidence type="ECO:0000256" key="8">
    <source>
        <dbReference type="ARBA" id="ARBA00022723"/>
    </source>
</evidence>
<dbReference type="GO" id="GO:0005506">
    <property type="term" value="F:iron ion binding"/>
    <property type="evidence" value="ECO:0007669"/>
    <property type="project" value="UniProtKB-UniRule"/>
</dbReference>
<dbReference type="GO" id="GO:0051539">
    <property type="term" value="F:4 iron, 4 sulfur cluster binding"/>
    <property type="evidence" value="ECO:0007669"/>
    <property type="project" value="UniProtKB-KW"/>
</dbReference>
<comment type="caution">
    <text evidence="16">The sequence shown here is derived from an EMBL/GenBank/DDBJ whole genome shotgun (WGS) entry which is preliminary data.</text>
</comment>
<evidence type="ECO:0000256" key="11">
    <source>
        <dbReference type="ARBA" id="ARBA00023014"/>
    </source>
</evidence>
<comment type="catalytic activity">
    <reaction evidence="12 13">
        <text>(4R,5S)-dethiobiotin + (sulfur carrier)-SH + 2 reduced [2Fe-2S]-[ferredoxin] + 2 S-adenosyl-L-methionine = (sulfur carrier)-H + biotin + 2 5'-deoxyadenosine + 2 L-methionine + 2 oxidized [2Fe-2S]-[ferredoxin]</text>
        <dbReference type="Rhea" id="RHEA:22060"/>
        <dbReference type="Rhea" id="RHEA-COMP:10000"/>
        <dbReference type="Rhea" id="RHEA-COMP:10001"/>
        <dbReference type="Rhea" id="RHEA-COMP:14737"/>
        <dbReference type="Rhea" id="RHEA-COMP:14739"/>
        <dbReference type="ChEBI" id="CHEBI:17319"/>
        <dbReference type="ChEBI" id="CHEBI:29917"/>
        <dbReference type="ChEBI" id="CHEBI:33737"/>
        <dbReference type="ChEBI" id="CHEBI:33738"/>
        <dbReference type="ChEBI" id="CHEBI:57586"/>
        <dbReference type="ChEBI" id="CHEBI:57844"/>
        <dbReference type="ChEBI" id="CHEBI:59789"/>
        <dbReference type="ChEBI" id="CHEBI:64428"/>
        <dbReference type="ChEBI" id="CHEBI:149473"/>
        <dbReference type="EC" id="2.8.1.6"/>
    </reaction>
</comment>
<proteinExistence type="inferred from homology"/>
<dbReference type="GO" id="GO:0004076">
    <property type="term" value="F:biotin synthase activity"/>
    <property type="evidence" value="ECO:0007669"/>
    <property type="project" value="UniProtKB-UniRule"/>
</dbReference>
<dbReference type="AlphaFoldDB" id="A0A3D8J826"/>
<evidence type="ECO:0000259" key="15">
    <source>
        <dbReference type="PROSITE" id="PS51918"/>
    </source>
</evidence>
<dbReference type="PANTHER" id="PTHR22976:SF2">
    <property type="entry name" value="BIOTIN SYNTHASE, MITOCHONDRIAL"/>
    <property type="match status" value="1"/>
</dbReference>
<feature type="binding site" evidence="13 14">
    <location>
        <position position="155"/>
    </location>
    <ligand>
        <name>[2Fe-2S] cluster</name>
        <dbReference type="ChEBI" id="CHEBI:190135"/>
    </ligand>
</feature>
<evidence type="ECO:0000313" key="16">
    <source>
        <dbReference type="EMBL" id="RDU73266.1"/>
    </source>
</evidence>
<dbReference type="SMART" id="SM00729">
    <property type="entry name" value="Elp3"/>
    <property type="match status" value="1"/>
</dbReference>
<dbReference type="InterPro" id="IPR010722">
    <property type="entry name" value="BATS_dom"/>
</dbReference>
<dbReference type="EC" id="2.8.1.6" evidence="3 13"/>
<dbReference type="UniPathway" id="UPA00078">
    <property type="reaction ID" value="UER00162"/>
</dbReference>
<evidence type="ECO:0000256" key="13">
    <source>
        <dbReference type="HAMAP-Rule" id="MF_01694"/>
    </source>
</evidence>
<keyword evidence="8 13" id="KW-0479">Metal-binding</keyword>
<dbReference type="NCBIfam" id="TIGR00433">
    <property type="entry name" value="bioB"/>
    <property type="match status" value="1"/>
</dbReference>
<evidence type="ECO:0000256" key="12">
    <source>
        <dbReference type="ARBA" id="ARBA00051157"/>
    </source>
</evidence>
<feature type="binding site" evidence="13 14">
    <location>
        <position position="22"/>
    </location>
    <ligand>
        <name>[4Fe-4S] cluster</name>
        <dbReference type="ChEBI" id="CHEBI:49883"/>
        <note>4Fe-4S-S-AdoMet</note>
    </ligand>
</feature>
<dbReference type="Pfam" id="PF06968">
    <property type="entry name" value="BATS"/>
    <property type="match status" value="1"/>
</dbReference>
<evidence type="ECO:0000313" key="17">
    <source>
        <dbReference type="Proteomes" id="UP000256695"/>
    </source>
</evidence>
<evidence type="ECO:0000256" key="5">
    <source>
        <dbReference type="ARBA" id="ARBA00022679"/>
    </source>
</evidence>
<feature type="binding site" evidence="13 14">
    <location>
        <position position="62"/>
    </location>
    <ligand>
        <name>[2Fe-2S] cluster</name>
        <dbReference type="ChEBI" id="CHEBI:190135"/>
    </ligand>
</feature>
<dbReference type="Proteomes" id="UP000256695">
    <property type="component" value="Unassembled WGS sequence"/>
</dbReference>
<dbReference type="NCBIfam" id="NF006308">
    <property type="entry name" value="PRK08508.1"/>
    <property type="match status" value="1"/>
</dbReference>
<keyword evidence="4 13" id="KW-0004">4Fe-4S</keyword>
<evidence type="ECO:0000256" key="7">
    <source>
        <dbReference type="ARBA" id="ARBA00022714"/>
    </source>
</evidence>
<dbReference type="Gene3D" id="3.20.20.70">
    <property type="entry name" value="Aldolase class I"/>
    <property type="match status" value="1"/>
</dbReference>
<dbReference type="PIRSF" id="PIRSF001619">
    <property type="entry name" value="Biotin_synth"/>
    <property type="match status" value="1"/>
</dbReference>
<keyword evidence="10 13" id="KW-0408">Iron</keyword>
<dbReference type="InterPro" id="IPR013785">
    <property type="entry name" value="Aldolase_TIM"/>
</dbReference>
<sequence length="280" mass="31415">MKKEIFLCSISNVSSGNCPEDCKYCTQSVHYKTQIQTYNFKPIETILQEAKRLKSYGMLGFCLVTSGRGLDSKKCEYIAQVAREIKKHIDDIHLIACCGRADTDSLKFLKQNGVDSYNHNLETAQSFFDSICSTHTWEERYETCQNALKVGLGLCTGGIFGLGESWEQRMELLESLKSLEPHSVPVNFFIPNSALPIEQDIITQEEALECIILAREYLPSARLMIAGGRELVFGENQKKLYESGIDSIVLGDYLTTKGRTPHDDINELLSYGLSIATSCH</sequence>
<name>A0A3D8J826_9HELI</name>
<evidence type="ECO:0000256" key="4">
    <source>
        <dbReference type="ARBA" id="ARBA00022485"/>
    </source>
</evidence>
<dbReference type="GO" id="GO:0009102">
    <property type="term" value="P:biotin biosynthetic process"/>
    <property type="evidence" value="ECO:0007669"/>
    <property type="project" value="UniProtKB-UniRule"/>
</dbReference>
<feature type="binding site" evidence="13 14">
    <location>
        <position position="18"/>
    </location>
    <ligand>
        <name>[4Fe-4S] cluster</name>
        <dbReference type="ChEBI" id="CHEBI:49883"/>
        <note>4Fe-4S-S-AdoMet</note>
    </ligand>
</feature>
<dbReference type="InterPro" id="IPR058240">
    <property type="entry name" value="rSAM_sf"/>
</dbReference>
<dbReference type="OrthoDB" id="9786826at2"/>
<keyword evidence="5 13" id="KW-0808">Transferase</keyword>
<comment type="subunit">
    <text evidence="13">Homodimer.</text>
</comment>
<comment type="function">
    <text evidence="13">Catalyzes the conversion of dethiobiotin (DTB) to biotin by the insertion of a sulfur atom into dethiobiotin via a radical-based mechanism.</text>
</comment>
<feature type="binding site" evidence="13 14">
    <location>
        <position position="25"/>
    </location>
    <ligand>
        <name>[4Fe-4S] cluster</name>
        <dbReference type="ChEBI" id="CHEBI:49883"/>
        <note>4Fe-4S-S-AdoMet</note>
    </ligand>
</feature>
<evidence type="ECO:0000256" key="14">
    <source>
        <dbReference type="PIRSR" id="PIRSR001619-1"/>
    </source>
</evidence>
<comment type="caution">
    <text evidence="13">Lacks conserved residue(s) required for the propagation of feature annotation.</text>
</comment>
<dbReference type="Pfam" id="PF04055">
    <property type="entry name" value="Radical_SAM"/>
    <property type="match status" value="1"/>
</dbReference>
<gene>
    <name evidence="13" type="primary">bioB</name>
    <name evidence="16" type="ORF">CQA57_05100</name>
</gene>
<evidence type="ECO:0000256" key="3">
    <source>
        <dbReference type="ARBA" id="ARBA00012236"/>
    </source>
</evidence>
<comment type="cofactor">
    <cofactor evidence="14">
        <name>[2Fe-2S] cluster</name>
        <dbReference type="ChEBI" id="CHEBI:190135"/>
    </cofactor>
    <text evidence="14">Binds 1 [2Fe-2S] cluster. The cluster is coordinated with 3 cysteines and 1 arginine.</text>
</comment>
<dbReference type="InterPro" id="IPR006638">
    <property type="entry name" value="Elp3/MiaA/NifB-like_rSAM"/>
</dbReference>
<protein>
    <recommendedName>
        <fullName evidence="3 13">Biotin synthase</fullName>
        <ecNumber evidence="3 13">2.8.1.6</ecNumber>
    </recommendedName>
</protein>
<evidence type="ECO:0000256" key="1">
    <source>
        <dbReference type="ARBA" id="ARBA00004942"/>
    </source>
</evidence>
<comment type="cofactor">
    <cofactor evidence="13">
        <name>[2Fe-2S] cluster</name>
        <dbReference type="ChEBI" id="CHEBI:190135"/>
    </cofactor>
    <text evidence="13">Binds 1 [2Fe-2S] cluster. The cluster is coordinated with 3 cysteines and 1 arginine.</text>
</comment>
<comment type="similarity">
    <text evidence="2 13">Belongs to the radical SAM superfamily. Biotin synthase family.</text>
</comment>
<dbReference type="PANTHER" id="PTHR22976">
    <property type="entry name" value="BIOTIN SYNTHASE"/>
    <property type="match status" value="1"/>
</dbReference>
<dbReference type="InterPro" id="IPR024177">
    <property type="entry name" value="Biotin_synthase"/>
</dbReference>
<dbReference type="PROSITE" id="PS51918">
    <property type="entry name" value="RADICAL_SAM"/>
    <property type="match status" value="1"/>
</dbReference>
<evidence type="ECO:0000256" key="10">
    <source>
        <dbReference type="ARBA" id="ARBA00023004"/>
    </source>
</evidence>
<dbReference type="GO" id="GO:0051537">
    <property type="term" value="F:2 iron, 2 sulfur cluster binding"/>
    <property type="evidence" value="ECO:0007669"/>
    <property type="project" value="UniProtKB-KW"/>
</dbReference>
<dbReference type="SUPFAM" id="SSF102114">
    <property type="entry name" value="Radical SAM enzymes"/>
    <property type="match status" value="1"/>
</dbReference>
<dbReference type="HAMAP" id="MF_01694">
    <property type="entry name" value="BioB"/>
    <property type="match status" value="1"/>
</dbReference>
<comment type="pathway">
    <text evidence="1 13">Cofactor biosynthesis; biotin biosynthesis; biotin from 7,8-diaminononanoate: step 2/2.</text>
</comment>
<organism evidence="16 17">
    <name type="scientific">Helicobacter anseris</name>
    <dbReference type="NCBI Taxonomy" id="375926"/>
    <lineage>
        <taxon>Bacteria</taxon>
        <taxon>Pseudomonadati</taxon>
        <taxon>Campylobacterota</taxon>
        <taxon>Epsilonproteobacteria</taxon>
        <taxon>Campylobacterales</taxon>
        <taxon>Helicobacteraceae</taxon>
        <taxon>Helicobacter</taxon>
    </lineage>
</organism>
<evidence type="ECO:0000256" key="6">
    <source>
        <dbReference type="ARBA" id="ARBA00022691"/>
    </source>
</evidence>
<evidence type="ECO:0000256" key="2">
    <source>
        <dbReference type="ARBA" id="ARBA00010765"/>
    </source>
</evidence>
<feature type="domain" description="Radical SAM core" evidence="15">
    <location>
        <begin position="1"/>
        <end position="229"/>
    </location>
</feature>
<dbReference type="InterPro" id="IPR002684">
    <property type="entry name" value="Biotin_synth/BioAB"/>
</dbReference>
<keyword evidence="11 13" id="KW-0411">Iron-sulfur</keyword>
<dbReference type="SFLD" id="SFLDG01278">
    <property type="entry name" value="biotin_synthase_like"/>
    <property type="match status" value="1"/>
</dbReference>
<keyword evidence="6 13" id="KW-0949">S-adenosyl-L-methionine</keyword>
<dbReference type="SMART" id="SM00876">
    <property type="entry name" value="BATS"/>
    <property type="match status" value="1"/>
</dbReference>
<dbReference type="CDD" id="cd01335">
    <property type="entry name" value="Radical_SAM"/>
    <property type="match status" value="1"/>
</dbReference>
<reference evidence="16 17" key="1">
    <citation type="submission" date="2018-04" db="EMBL/GenBank/DDBJ databases">
        <title>Novel Campyloabacter and Helicobacter Species and Strains.</title>
        <authorList>
            <person name="Mannion A.J."/>
            <person name="Shen Z."/>
            <person name="Fox J.G."/>
        </authorList>
    </citation>
    <scope>NUCLEOTIDE SEQUENCE [LARGE SCALE GENOMIC DNA]</scope>
    <source>
        <strain evidence="16 17">MIT 04-9362</strain>
    </source>
</reference>
<keyword evidence="9 13" id="KW-0093">Biotin biosynthesis</keyword>
<keyword evidence="7 13" id="KW-0001">2Fe-2S</keyword>
<evidence type="ECO:0000256" key="9">
    <source>
        <dbReference type="ARBA" id="ARBA00022756"/>
    </source>
</evidence>